<name>A0A6J1WGA1_GALME</name>
<feature type="transmembrane region" description="Helical" evidence="5">
    <location>
        <begin position="319"/>
        <end position="338"/>
    </location>
</feature>
<feature type="transmembrane region" description="Helical" evidence="5">
    <location>
        <begin position="151"/>
        <end position="171"/>
    </location>
</feature>
<sequence length="477" mass="53702">MSSEDLIEKTIGRFGKFQTWILVLIAIGRYPTEFQLNNVVFIIPGVEYKCLDTGALNATNYCPCENPEYDQSTIVTSVTSEWNLICDRTAFASLAQSMMQIGILVGSLLFGYISDSFGRKPSVLMSLFFEPVFIITSAIVPQFWMFLVCRFLIGTAVGGTMLCCYVLLIELSGKSFRAYLTGLQEISFISGYIIVGAIAYYVRDWRNLQLVTSVPWLAVIVYYWLIPESPRWLITMGRKKEAIVILTYIAKKNNRSVENIDIIVYDEEEPKKQKSGNYLDLFKTLKIRNYTMIAALVWMFCSHTFFGVNQYIGRLQGNIYLNVMLSAASLAPGLILVITGTRFLNRKTSIIISFIVGAMSLLVFIFIPSNMETLMLVFAIIGQTGAYTSFIQTYLFTSELFPTVIRNSAMGFSSMFARVGGFIAPFVVNIGTEWISILIFSAIAFSTAILCCFLPETKNINLTNSIEETEVKEYNKT</sequence>
<evidence type="ECO:0000259" key="6">
    <source>
        <dbReference type="PROSITE" id="PS50850"/>
    </source>
</evidence>
<reference evidence="8" key="1">
    <citation type="submission" date="2025-08" db="UniProtKB">
        <authorList>
            <consortium name="RefSeq"/>
        </authorList>
    </citation>
    <scope>IDENTIFICATION</scope>
    <source>
        <tissue evidence="8">Whole larvae</tissue>
    </source>
</reference>
<feature type="transmembrane region" description="Helical" evidence="5">
    <location>
        <begin position="374"/>
        <end position="397"/>
    </location>
</feature>
<dbReference type="RefSeq" id="XP_026749122.1">
    <property type="nucleotide sequence ID" value="XM_026893321.3"/>
</dbReference>
<dbReference type="GeneID" id="113509894"/>
<evidence type="ECO:0000313" key="8">
    <source>
        <dbReference type="RefSeq" id="XP_026749122.1"/>
    </source>
</evidence>
<dbReference type="SUPFAM" id="SSF103473">
    <property type="entry name" value="MFS general substrate transporter"/>
    <property type="match status" value="1"/>
</dbReference>
<dbReference type="Pfam" id="PF00083">
    <property type="entry name" value="Sugar_tr"/>
    <property type="match status" value="1"/>
</dbReference>
<dbReference type="KEGG" id="gmw:113509894"/>
<feature type="domain" description="Major facilitator superfamily (MFS) profile" evidence="6">
    <location>
        <begin position="21"/>
        <end position="459"/>
    </location>
</feature>
<organism evidence="7 8">
    <name type="scientific">Galleria mellonella</name>
    <name type="common">Greater wax moth</name>
    <dbReference type="NCBI Taxonomy" id="7137"/>
    <lineage>
        <taxon>Eukaryota</taxon>
        <taxon>Metazoa</taxon>
        <taxon>Ecdysozoa</taxon>
        <taxon>Arthropoda</taxon>
        <taxon>Hexapoda</taxon>
        <taxon>Insecta</taxon>
        <taxon>Pterygota</taxon>
        <taxon>Neoptera</taxon>
        <taxon>Endopterygota</taxon>
        <taxon>Lepidoptera</taxon>
        <taxon>Glossata</taxon>
        <taxon>Ditrysia</taxon>
        <taxon>Pyraloidea</taxon>
        <taxon>Pyralidae</taxon>
        <taxon>Galleriinae</taxon>
        <taxon>Galleria</taxon>
    </lineage>
</organism>
<protein>
    <submittedName>
        <fullName evidence="8">Organic cation transporter protein-like</fullName>
    </submittedName>
</protein>
<keyword evidence="2 5" id="KW-0812">Transmembrane</keyword>
<dbReference type="PROSITE" id="PS50850">
    <property type="entry name" value="MFS"/>
    <property type="match status" value="1"/>
</dbReference>
<dbReference type="OrthoDB" id="5296287at2759"/>
<feature type="transmembrane region" description="Helical" evidence="5">
    <location>
        <begin position="434"/>
        <end position="454"/>
    </location>
</feature>
<feature type="transmembrane region" description="Helical" evidence="5">
    <location>
        <begin position="350"/>
        <end position="368"/>
    </location>
</feature>
<gene>
    <name evidence="8" type="primary">LOC113509894</name>
</gene>
<evidence type="ECO:0000256" key="4">
    <source>
        <dbReference type="ARBA" id="ARBA00023136"/>
    </source>
</evidence>
<dbReference type="Proteomes" id="UP001652740">
    <property type="component" value="Unplaced"/>
</dbReference>
<keyword evidence="4 5" id="KW-0472">Membrane</keyword>
<feature type="transmembrane region" description="Helical" evidence="5">
    <location>
        <begin position="123"/>
        <end position="145"/>
    </location>
</feature>
<evidence type="ECO:0000256" key="1">
    <source>
        <dbReference type="ARBA" id="ARBA00004141"/>
    </source>
</evidence>
<dbReference type="CDD" id="cd17317">
    <property type="entry name" value="MFS_SLC22"/>
    <property type="match status" value="1"/>
</dbReference>
<comment type="subcellular location">
    <subcellularLocation>
        <location evidence="1">Membrane</location>
        <topology evidence="1">Multi-pass membrane protein</topology>
    </subcellularLocation>
</comment>
<dbReference type="AlphaFoldDB" id="A0A6J1WGA1"/>
<keyword evidence="7" id="KW-1185">Reference proteome</keyword>
<feature type="transmembrane region" description="Helical" evidence="5">
    <location>
        <begin position="90"/>
        <end position="111"/>
    </location>
</feature>
<accession>A0A6J1WGA1</accession>
<evidence type="ECO:0000256" key="3">
    <source>
        <dbReference type="ARBA" id="ARBA00022989"/>
    </source>
</evidence>
<dbReference type="GO" id="GO:0016020">
    <property type="term" value="C:membrane"/>
    <property type="evidence" value="ECO:0007669"/>
    <property type="project" value="UniProtKB-SubCell"/>
</dbReference>
<evidence type="ECO:0000313" key="7">
    <source>
        <dbReference type="Proteomes" id="UP001652740"/>
    </source>
</evidence>
<dbReference type="PANTHER" id="PTHR24064">
    <property type="entry name" value="SOLUTE CARRIER FAMILY 22 MEMBER"/>
    <property type="match status" value="1"/>
</dbReference>
<feature type="transmembrane region" description="Helical" evidence="5">
    <location>
        <begin position="208"/>
        <end position="226"/>
    </location>
</feature>
<feature type="transmembrane region" description="Helical" evidence="5">
    <location>
        <begin position="183"/>
        <end position="202"/>
    </location>
</feature>
<dbReference type="InParanoid" id="A0A6J1WGA1"/>
<dbReference type="GO" id="GO:0022857">
    <property type="term" value="F:transmembrane transporter activity"/>
    <property type="evidence" value="ECO:0007669"/>
    <property type="project" value="InterPro"/>
</dbReference>
<dbReference type="InterPro" id="IPR005828">
    <property type="entry name" value="MFS_sugar_transport-like"/>
</dbReference>
<keyword evidence="3 5" id="KW-1133">Transmembrane helix</keyword>
<evidence type="ECO:0000256" key="2">
    <source>
        <dbReference type="ARBA" id="ARBA00022692"/>
    </source>
</evidence>
<feature type="transmembrane region" description="Helical" evidence="5">
    <location>
        <begin position="290"/>
        <end position="313"/>
    </location>
</feature>
<dbReference type="InterPro" id="IPR036259">
    <property type="entry name" value="MFS_trans_sf"/>
</dbReference>
<dbReference type="Gene3D" id="1.20.1250.20">
    <property type="entry name" value="MFS general substrate transporter like domains"/>
    <property type="match status" value="1"/>
</dbReference>
<evidence type="ECO:0000256" key="5">
    <source>
        <dbReference type="SAM" id="Phobius"/>
    </source>
</evidence>
<dbReference type="InterPro" id="IPR020846">
    <property type="entry name" value="MFS_dom"/>
</dbReference>
<proteinExistence type="predicted"/>